<accession>A0A5B8XPT4</accession>
<evidence type="ECO:0000313" key="3">
    <source>
        <dbReference type="Proteomes" id="UP000321595"/>
    </source>
</evidence>
<reference evidence="2 3" key="1">
    <citation type="submission" date="2019-08" db="EMBL/GenBank/DDBJ databases">
        <authorList>
            <person name="Liang Q."/>
        </authorList>
    </citation>
    <scope>NUCLEOTIDE SEQUENCE [LARGE SCALE GENOMIC DNA]</scope>
    <source>
        <strain evidence="2 3">V1718</strain>
    </source>
</reference>
<keyword evidence="3" id="KW-1185">Reference proteome</keyword>
<dbReference type="InterPro" id="IPR007446">
    <property type="entry name" value="PilP"/>
</dbReference>
<evidence type="ECO:0000313" key="2">
    <source>
        <dbReference type="EMBL" id="QED27281.1"/>
    </source>
</evidence>
<dbReference type="Proteomes" id="UP000321595">
    <property type="component" value="Chromosome"/>
</dbReference>
<gene>
    <name evidence="2" type="ORF">FRD01_08500</name>
</gene>
<dbReference type="RefSeq" id="WP_146958966.1">
    <property type="nucleotide sequence ID" value="NZ_CP042467.1"/>
</dbReference>
<dbReference type="OrthoDB" id="9788988at2"/>
<dbReference type="EMBL" id="CP042467">
    <property type="protein sequence ID" value="QED27281.1"/>
    <property type="molecule type" value="Genomic_DNA"/>
</dbReference>
<organism evidence="2 3">
    <name type="scientific">Microvenator marinus</name>
    <dbReference type="NCBI Taxonomy" id="2600177"/>
    <lineage>
        <taxon>Bacteria</taxon>
        <taxon>Deltaproteobacteria</taxon>
        <taxon>Bradymonadales</taxon>
        <taxon>Microvenatoraceae</taxon>
        <taxon>Microvenator</taxon>
    </lineage>
</organism>
<dbReference type="Gene3D" id="2.30.30.830">
    <property type="match status" value="1"/>
</dbReference>
<dbReference type="Pfam" id="PF04351">
    <property type="entry name" value="PilP"/>
    <property type="match status" value="1"/>
</dbReference>
<dbReference type="KEGG" id="bbae:FRD01_08500"/>
<name>A0A5B8XPT4_9DELT</name>
<evidence type="ECO:0000256" key="1">
    <source>
        <dbReference type="SAM" id="MobiDB-lite"/>
    </source>
</evidence>
<feature type="region of interest" description="Disordered" evidence="1">
    <location>
        <begin position="203"/>
        <end position="236"/>
    </location>
</feature>
<protein>
    <submittedName>
        <fullName evidence="2">Pilus assembly protein PilP</fullName>
    </submittedName>
</protein>
<proteinExistence type="predicted"/>
<dbReference type="AlphaFoldDB" id="A0A5B8XPT4"/>
<sequence length="236" mass="25399">MKKVITYTLISLGMCLAACEDAVQQPPPPPPQAPPPAQPVVEDIAEAAPQEEYVRPEYPDTARRNPFMPSPEVVQPTPTAIDGEVRALEPLEQFGLGQLKLVAIVSEVAVPTAMFVDPSGFGHFVKRGDRIGRNSGVIADIRENEVEVIEGGEDEDAQTLQRIVKLRDVELAVGEGGLSEEERAALERLMQTEEGREALQRSFQEMAPGANAVENEGQAAPSQLGPGQGFAPPTQN</sequence>